<sequence>MFGNFYAYGAHLGEALDNTIEAAKLERFNNPNLVEASLLESFDVIEERDKLVALSDIVYVRNTTYSYPLSDPDKEFIPPVDVVKATGEDEHDYELIAKQFVAYAQDRQRSLRV</sequence>
<reference evidence="1 2" key="1">
    <citation type="submission" date="2019-06" db="EMBL/GenBank/DDBJ databases">
        <title>A novel bacterium of genus Pontibacter, isolated from marine sediment.</title>
        <authorList>
            <person name="Huang H."/>
            <person name="Mo K."/>
            <person name="Hu Y."/>
        </authorList>
    </citation>
    <scope>NUCLEOTIDE SEQUENCE [LARGE SCALE GENOMIC DNA]</scope>
    <source>
        <strain evidence="1 2">HB172049</strain>
    </source>
</reference>
<keyword evidence="2" id="KW-1185">Reference proteome</keyword>
<proteinExistence type="predicted"/>
<comment type="caution">
    <text evidence="1">The sequence shown here is derived from an EMBL/GenBank/DDBJ whole genome shotgun (WGS) entry which is preliminary data.</text>
</comment>
<accession>A0A501W5M2</accession>
<evidence type="ECO:0000313" key="1">
    <source>
        <dbReference type="EMBL" id="TPE43590.1"/>
    </source>
</evidence>
<dbReference type="EMBL" id="VFRQ01000006">
    <property type="protein sequence ID" value="TPE43590.1"/>
    <property type="molecule type" value="Genomic_DNA"/>
</dbReference>
<evidence type="ECO:0000313" key="2">
    <source>
        <dbReference type="Proteomes" id="UP000316727"/>
    </source>
</evidence>
<dbReference type="AlphaFoldDB" id="A0A501W5M2"/>
<dbReference type="Proteomes" id="UP000316727">
    <property type="component" value="Unassembled WGS sequence"/>
</dbReference>
<dbReference type="RefSeq" id="WP_140621893.1">
    <property type="nucleotide sequence ID" value="NZ_VFRQ01000006.1"/>
</dbReference>
<gene>
    <name evidence="1" type="ORF">FJM65_12605</name>
</gene>
<dbReference type="OrthoDB" id="1430934at2"/>
<organism evidence="1 2">
    <name type="scientific">Pontibacter mangrovi</name>
    <dbReference type="NCBI Taxonomy" id="2589816"/>
    <lineage>
        <taxon>Bacteria</taxon>
        <taxon>Pseudomonadati</taxon>
        <taxon>Bacteroidota</taxon>
        <taxon>Cytophagia</taxon>
        <taxon>Cytophagales</taxon>
        <taxon>Hymenobacteraceae</taxon>
        <taxon>Pontibacter</taxon>
    </lineage>
</organism>
<protein>
    <submittedName>
        <fullName evidence="1">Uncharacterized protein</fullName>
    </submittedName>
</protein>
<name>A0A501W5M2_9BACT</name>